<reference evidence="2 3" key="1">
    <citation type="submission" date="2018-08" db="EMBL/GenBank/DDBJ databases">
        <title>Lysobacter sp. zong2l5, whole genome shotgun sequence.</title>
        <authorList>
            <person name="Zhang X."/>
            <person name="Feng G."/>
            <person name="Zhu H."/>
        </authorList>
    </citation>
    <scope>NUCLEOTIDE SEQUENCE [LARGE SCALE GENOMIC DNA]</scope>
    <source>
        <strain evidence="3">zong2l5</strain>
    </source>
</reference>
<dbReference type="Pfam" id="PF10067">
    <property type="entry name" value="DUF2306"/>
    <property type="match status" value="1"/>
</dbReference>
<keyword evidence="1" id="KW-0812">Transmembrane</keyword>
<dbReference type="OrthoDB" id="8759010at2"/>
<feature type="transmembrane region" description="Helical" evidence="1">
    <location>
        <begin position="87"/>
        <end position="105"/>
    </location>
</feature>
<dbReference type="InterPro" id="IPR018750">
    <property type="entry name" value="DUF2306_membrane"/>
</dbReference>
<feature type="transmembrane region" description="Helical" evidence="1">
    <location>
        <begin position="177"/>
        <end position="199"/>
    </location>
</feature>
<accession>A0A371K0B9</accession>
<dbReference type="RefSeq" id="WP_115859737.1">
    <property type="nucleotide sequence ID" value="NZ_QTSU01000002.1"/>
</dbReference>
<dbReference type="Proteomes" id="UP000264492">
    <property type="component" value="Unassembled WGS sequence"/>
</dbReference>
<feature type="transmembrane region" description="Helical" evidence="1">
    <location>
        <begin position="117"/>
        <end position="137"/>
    </location>
</feature>
<evidence type="ECO:0000313" key="2">
    <source>
        <dbReference type="EMBL" id="RDZ27361.1"/>
    </source>
</evidence>
<keyword evidence="3" id="KW-1185">Reference proteome</keyword>
<keyword evidence="1" id="KW-0472">Membrane</keyword>
<evidence type="ECO:0000313" key="3">
    <source>
        <dbReference type="Proteomes" id="UP000264492"/>
    </source>
</evidence>
<feature type="transmembrane region" description="Helical" evidence="1">
    <location>
        <begin position="53"/>
        <end position="75"/>
    </location>
</feature>
<proteinExistence type="predicted"/>
<sequence length="219" mass="23960">MRQVWRGLRWLAALAFGLLCVAVAAYAFAFFYVRNASIGNPFDANFAVAGWAVPGHLFGGGLALLLAPLQLLTGLRRRWPRLHRLGGGLYAGGILVGAISALALAPQAQGGWASGSGFVLLALVWIGTTATGIRYALIGDYERHRRWMFRSVALTASAVTLRLMLGIGAAAMHWPFLAVYITAAWTCWTFNLAVCELLLRWPRRRARLDARRRLAALAR</sequence>
<gene>
    <name evidence="2" type="ORF">DX914_14100</name>
</gene>
<organism evidence="2 3">
    <name type="scientific">Lysobacter silvisoli</name>
    <dbReference type="NCBI Taxonomy" id="2293254"/>
    <lineage>
        <taxon>Bacteria</taxon>
        <taxon>Pseudomonadati</taxon>
        <taxon>Pseudomonadota</taxon>
        <taxon>Gammaproteobacteria</taxon>
        <taxon>Lysobacterales</taxon>
        <taxon>Lysobacteraceae</taxon>
        <taxon>Lysobacter</taxon>
    </lineage>
</organism>
<dbReference type="EMBL" id="QTSU01000002">
    <property type="protein sequence ID" value="RDZ27361.1"/>
    <property type="molecule type" value="Genomic_DNA"/>
</dbReference>
<dbReference type="AlphaFoldDB" id="A0A371K0B9"/>
<name>A0A371K0B9_9GAMM</name>
<keyword evidence="1" id="KW-1133">Transmembrane helix</keyword>
<feature type="transmembrane region" description="Helical" evidence="1">
    <location>
        <begin position="149"/>
        <end position="171"/>
    </location>
</feature>
<protein>
    <submittedName>
        <fullName evidence="2">DUF2306 domain-containing protein</fullName>
    </submittedName>
</protein>
<comment type="caution">
    <text evidence="2">The sequence shown here is derived from an EMBL/GenBank/DDBJ whole genome shotgun (WGS) entry which is preliminary data.</text>
</comment>
<evidence type="ECO:0000256" key="1">
    <source>
        <dbReference type="SAM" id="Phobius"/>
    </source>
</evidence>